<evidence type="ECO:0000256" key="13">
    <source>
        <dbReference type="ARBA" id="ARBA00034005"/>
    </source>
</evidence>
<dbReference type="InterPro" id="IPR033136">
    <property type="entry name" value="DNA_ligase_CS"/>
</dbReference>
<dbReference type="GO" id="GO:0046872">
    <property type="term" value="F:metal ion binding"/>
    <property type="evidence" value="ECO:0007669"/>
    <property type="project" value="UniProtKB-KW"/>
</dbReference>
<dbReference type="InterPro" id="IPR001357">
    <property type="entry name" value="BRCT_dom"/>
</dbReference>
<feature type="binding site" evidence="15">
    <location>
        <position position="149"/>
    </location>
    <ligand>
        <name>NAD(+)</name>
        <dbReference type="ChEBI" id="CHEBI:57540"/>
    </ligand>
</feature>
<dbReference type="PROSITE" id="PS01055">
    <property type="entry name" value="DNA_LIGASE_N1"/>
    <property type="match status" value="1"/>
</dbReference>
<keyword evidence="8 15" id="KW-0862">Zinc</keyword>
<gene>
    <name evidence="15 18" type="primary">ligA</name>
    <name evidence="18" type="ORF">HV832_10990</name>
</gene>
<dbReference type="Gene3D" id="6.20.10.30">
    <property type="match status" value="1"/>
</dbReference>
<reference evidence="18 19" key="1">
    <citation type="submission" date="2020-06" db="EMBL/GenBank/DDBJ databases">
        <authorList>
            <person name="Qiu C."/>
            <person name="Liu Z."/>
        </authorList>
    </citation>
    <scope>NUCLEOTIDE SEQUENCE [LARGE SCALE GENOMIC DNA]</scope>
    <source>
        <strain evidence="18 19">EM 1</strain>
    </source>
</reference>
<dbReference type="PROSITE" id="PS01056">
    <property type="entry name" value="DNA_LIGASE_N2"/>
    <property type="match status" value="1"/>
</dbReference>
<dbReference type="FunFam" id="1.10.150.20:FF:000006">
    <property type="entry name" value="DNA ligase"/>
    <property type="match status" value="1"/>
</dbReference>
<dbReference type="InterPro" id="IPR036420">
    <property type="entry name" value="BRCT_dom_sf"/>
</dbReference>
<dbReference type="CDD" id="cd17748">
    <property type="entry name" value="BRCT_DNA_ligase_like"/>
    <property type="match status" value="1"/>
</dbReference>
<dbReference type="GO" id="GO:0006281">
    <property type="term" value="P:DNA repair"/>
    <property type="evidence" value="ECO:0007669"/>
    <property type="project" value="UniProtKB-KW"/>
</dbReference>
<dbReference type="SMART" id="SM00532">
    <property type="entry name" value="LIGANc"/>
    <property type="match status" value="1"/>
</dbReference>
<comment type="similarity">
    <text evidence="14 15">Belongs to the NAD-dependent DNA ligase family. LigA subfamily.</text>
</comment>
<evidence type="ECO:0000256" key="5">
    <source>
        <dbReference type="ARBA" id="ARBA00022705"/>
    </source>
</evidence>
<dbReference type="InterPro" id="IPR010994">
    <property type="entry name" value="RuvA_2-like"/>
</dbReference>
<feature type="binding site" evidence="15">
    <location>
        <position position="303"/>
    </location>
    <ligand>
        <name>NAD(+)</name>
        <dbReference type="ChEBI" id="CHEBI:57540"/>
    </ligand>
</feature>
<feature type="binding site" evidence="15">
    <location>
        <position position="446"/>
    </location>
    <ligand>
        <name>Zn(2+)</name>
        <dbReference type="ChEBI" id="CHEBI:29105"/>
    </ligand>
</feature>
<dbReference type="InterPro" id="IPR013839">
    <property type="entry name" value="DNAligase_adenylation"/>
</dbReference>
<feature type="binding site" evidence="15">
    <location>
        <position position="425"/>
    </location>
    <ligand>
        <name>Zn(2+)</name>
        <dbReference type="ChEBI" id="CHEBI:29105"/>
    </ligand>
</feature>
<dbReference type="Pfam" id="PF12826">
    <property type="entry name" value="HHH_2"/>
    <property type="match status" value="1"/>
</dbReference>
<dbReference type="CDD" id="cd00114">
    <property type="entry name" value="LIGANc"/>
    <property type="match status" value="1"/>
</dbReference>
<feature type="binding site" evidence="15">
    <location>
        <position position="327"/>
    </location>
    <ligand>
        <name>NAD(+)</name>
        <dbReference type="ChEBI" id="CHEBI:57540"/>
    </ligand>
</feature>
<dbReference type="GO" id="GO:0003911">
    <property type="term" value="F:DNA ligase (NAD+) activity"/>
    <property type="evidence" value="ECO:0007669"/>
    <property type="project" value="UniProtKB-UniRule"/>
</dbReference>
<evidence type="ECO:0000259" key="17">
    <source>
        <dbReference type="PROSITE" id="PS50172"/>
    </source>
</evidence>
<comment type="caution">
    <text evidence="18">The sequence shown here is derived from an EMBL/GenBank/DDBJ whole genome shotgun (WGS) entry which is preliminary data.</text>
</comment>
<keyword evidence="6 15" id="KW-0479">Metal-binding</keyword>
<keyword evidence="10 15" id="KW-0520">NAD</keyword>
<accession>A0A850QPN5</accession>
<keyword evidence="9 15" id="KW-0460">Magnesium</keyword>
<keyword evidence="12 15" id="KW-0464">Manganese</keyword>
<dbReference type="PIRSF" id="PIRSF001604">
    <property type="entry name" value="LigA"/>
    <property type="match status" value="1"/>
</dbReference>
<dbReference type="Gene3D" id="1.10.287.610">
    <property type="entry name" value="Helix hairpin bin"/>
    <property type="match status" value="1"/>
</dbReference>
<dbReference type="Pfam" id="PF00533">
    <property type="entry name" value="BRCT"/>
    <property type="match status" value="1"/>
</dbReference>
<dbReference type="Pfam" id="PF01653">
    <property type="entry name" value="DNA_ligase_aden"/>
    <property type="match status" value="1"/>
</dbReference>
<dbReference type="Gene3D" id="2.40.50.140">
    <property type="entry name" value="Nucleic acid-binding proteins"/>
    <property type="match status" value="1"/>
</dbReference>
<feature type="domain" description="BRCT" evidence="17">
    <location>
        <begin position="716"/>
        <end position="795"/>
    </location>
</feature>
<evidence type="ECO:0000256" key="1">
    <source>
        <dbReference type="ARBA" id="ARBA00004067"/>
    </source>
</evidence>
<dbReference type="EC" id="6.5.1.2" evidence="2 15"/>
<dbReference type="RefSeq" id="WP_176803870.1">
    <property type="nucleotide sequence ID" value="NZ_JABXYJ010000005.1"/>
</dbReference>
<keyword evidence="4 15" id="KW-0436">Ligase</keyword>
<dbReference type="HAMAP" id="MF_01588">
    <property type="entry name" value="DNA_ligase_A"/>
    <property type="match status" value="1"/>
</dbReference>
<dbReference type="InterPro" id="IPR004150">
    <property type="entry name" value="NAD_DNA_ligase_OB"/>
</dbReference>
<evidence type="ECO:0000256" key="8">
    <source>
        <dbReference type="ARBA" id="ARBA00022833"/>
    </source>
</evidence>
<comment type="catalytic activity">
    <reaction evidence="13 15 16">
        <text>NAD(+) + (deoxyribonucleotide)n-3'-hydroxyl + 5'-phospho-(deoxyribonucleotide)m = (deoxyribonucleotide)n+m + AMP + beta-nicotinamide D-nucleotide.</text>
        <dbReference type="EC" id="6.5.1.2"/>
    </reaction>
</comment>
<dbReference type="InterPro" id="IPR012340">
    <property type="entry name" value="NA-bd_OB-fold"/>
</dbReference>
<feature type="active site" description="N6-AMP-lysine intermediate" evidence="15">
    <location>
        <position position="128"/>
    </location>
</feature>
<dbReference type="Gene3D" id="1.10.150.20">
    <property type="entry name" value="5' to 3' exonuclease, C-terminal subdomain"/>
    <property type="match status" value="2"/>
</dbReference>
<comment type="cofactor">
    <cofactor evidence="15">
        <name>Mg(2+)</name>
        <dbReference type="ChEBI" id="CHEBI:18420"/>
    </cofactor>
    <cofactor evidence="15">
        <name>Mn(2+)</name>
        <dbReference type="ChEBI" id="CHEBI:29035"/>
    </cofactor>
</comment>
<dbReference type="Gene3D" id="3.40.50.10190">
    <property type="entry name" value="BRCT domain"/>
    <property type="match status" value="1"/>
</dbReference>
<dbReference type="SUPFAM" id="SSF50249">
    <property type="entry name" value="Nucleic acid-binding proteins"/>
    <property type="match status" value="1"/>
</dbReference>
<evidence type="ECO:0000256" key="7">
    <source>
        <dbReference type="ARBA" id="ARBA00022763"/>
    </source>
</evidence>
<evidence type="ECO:0000256" key="4">
    <source>
        <dbReference type="ARBA" id="ARBA00022598"/>
    </source>
</evidence>
<evidence type="ECO:0000256" key="11">
    <source>
        <dbReference type="ARBA" id="ARBA00023204"/>
    </source>
</evidence>
<dbReference type="Gene3D" id="3.30.470.30">
    <property type="entry name" value="DNA ligase/mRNA capping enzyme"/>
    <property type="match status" value="1"/>
</dbReference>
<dbReference type="PROSITE" id="PS50172">
    <property type="entry name" value="BRCT"/>
    <property type="match status" value="1"/>
</dbReference>
<evidence type="ECO:0000256" key="12">
    <source>
        <dbReference type="ARBA" id="ARBA00023211"/>
    </source>
</evidence>
<dbReference type="NCBIfam" id="TIGR00575">
    <property type="entry name" value="dnlj"/>
    <property type="match status" value="1"/>
</dbReference>
<dbReference type="GO" id="GO:0006260">
    <property type="term" value="P:DNA replication"/>
    <property type="evidence" value="ECO:0007669"/>
    <property type="project" value="UniProtKB-KW"/>
</dbReference>
<keyword evidence="5 15" id="KW-0235">DNA replication</keyword>
<dbReference type="InterPro" id="IPR041663">
    <property type="entry name" value="DisA/LigA_HHH"/>
</dbReference>
<evidence type="ECO:0000256" key="9">
    <source>
        <dbReference type="ARBA" id="ARBA00022842"/>
    </source>
</evidence>
<keyword evidence="19" id="KW-1185">Reference proteome</keyword>
<comment type="function">
    <text evidence="1 15">DNA ligase that catalyzes the formation of phosphodiester linkages between 5'-phosphoryl and 3'-hydroxyl groups in double-stranded DNA using NAD as a coenzyme and as the energy source for the reaction. It is essential for DNA replication and repair of damaged DNA.</text>
</comment>
<evidence type="ECO:0000256" key="15">
    <source>
        <dbReference type="HAMAP-Rule" id="MF_01588"/>
    </source>
</evidence>
<evidence type="ECO:0000256" key="10">
    <source>
        <dbReference type="ARBA" id="ARBA00023027"/>
    </source>
</evidence>
<sequence>MQNNLFHDAGDSAFQQAAARAAVLRAEIERHSHAYYVLDQPTIPDAEYDQLFRELEQLEQDFPLLKTSDSPTLRVGGQALPEFGQVQHAIPMLSLNNGFEDEDIFAFDRRVREGLEATQKVEYAIDLKFDGLAINLRYVDGILTQAATRGDGFTGEDVTENIRTIRSIPLRLNTEQPPAVLDVRGEVLMFKKDFDLLNRRQREAGGKEFMNPRNAAAGSLRQLDSKITAQRHLRFFAYGIGSLEGGELPASHRALLDWYQKLGVPVNGESALVSGAEGLLDFYRNIQSRRNTLGYEIDGVVYKVNDTAAQQQLGFVSRAPRFAIAHKFPAEEATTVVQSIDIQVGRTGALTPVARLAPVFVGGVTITNATLHNEDEVRRKDVRIGDTVIVRRAGDVIPEIASVVMEKRSDSMNAPFEMVKHCPVCGSHVVREAGEAVARCSGGLFCTAQRKEALRHFAGRRMMDIDGLGERYIDHLVDLGYVHGIADLYQLTLSDLLNMKQRADERDGVVPETVQQGKIATKWAENLIAAIAASKQPPLERLLFALGIRHVGESTAKTLADWLGQLALIRHAPVTLFRILPDIGAAVAESIADFFSEPKNQQAISQLLEAGVVPSGEHAPAAQLRQRLEPAVLLAEVDIPKLTLKRCQQLQERGLSLRALAEMPADGFVVTGFPSDLTQALQQWLAAPEHRSRLLELDQWRSRLLESLLPETDDVSAAGVLAGKTFVLTGTLPTLSRDQATALIEKAGGKVTGSVSGKTSYVVAGDEAGSKLVKAQELGISILTEADLLHLCSRS</sequence>
<protein>
    <recommendedName>
        <fullName evidence="3 15">DNA ligase</fullName>
        <ecNumber evidence="2 15">6.5.1.2</ecNumber>
    </recommendedName>
    <alternativeName>
        <fullName evidence="15">Polydeoxyribonucleotide synthase [NAD(+)]</fullName>
    </alternativeName>
</protein>
<dbReference type="Pfam" id="PF03119">
    <property type="entry name" value="DNA_ligase_ZBD"/>
    <property type="match status" value="1"/>
</dbReference>
<dbReference type="EMBL" id="JABXYJ010000005">
    <property type="protein sequence ID" value="NVO78354.1"/>
    <property type="molecule type" value="Genomic_DNA"/>
</dbReference>
<keyword evidence="7 15" id="KW-0227">DNA damage</keyword>
<comment type="caution">
    <text evidence="15">Lacks conserved residue(s) required for the propagation of feature annotation.</text>
</comment>
<dbReference type="SMART" id="SM00292">
    <property type="entry name" value="BRCT"/>
    <property type="match status" value="1"/>
</dbReference>
<feature type="binding site" evidence="15">
    <location>
        <position position="186"/>
    </location>
    <ligand>
        <name>NAD(+)</name>
        <dbReference type="ChEBI" id="CHEBI:57540"/>
    </ligand>
</feature>
<dbReference type="InterPro" id="IPR004149">
    <property type="entry name" value="Znf_DNAligase_C4"/>
</dbReference>
<dbReference type="Proteomes" id="UP000588051">
    <property type="component" value="Unassembled WGS sequence"/>
</dbReference>
<evidence type="ECO:0000256" key="14">
    <source>
        <dbReference type="ARBA" id="ARBA00060881"/>
    </source>
</evidence>
<dbReference type="GO" id="GO:0003677">
    <property type="term" value="F:DNA binding"/>
    <property type="evidence" value="ECO:0007669"/>
    <property type="project" value="TreeGrafter"/>
</dbReference>
<proteinExistence type="inferred from homology"/>
<evidence type="ECO:0000256" key="3">
    <source>
        <dbReference type="ARBA" id="ARBA00013308"/>
    </source>
</evidence>
<dbReference type="PANTHER" id="PTHR23389:SF9">
    <property type="entry name" value="DNA LIGASE"/>
    <property type="match status" value="1"/>
</dbReference>
<evidence type="ECO:0000256" key="16">
    <source>
        <dbReference type="RuleBase" id="RU000618"/>
    </source>
</evidence>
<evidence type="ECO:0000313" key="18">
    <source>
        <dbReference type="EMBL" id="NVO78354.1"/>
    </source>
</evidence>
<dbReference type="SUPFAM" id="SSF56091">
    <property type="entry name" value="DNA ligase/mRNA capping enzyme, catalytic domain"/>
    <property type="match status" value="1"/>
</dbReference>
<feature type="binding site" evidence="15">
    <location>
        <begin position="94"/>
        <end position="95"/>
    </location>
    <ligand>
        <name>NAD(+)</name>
        <dbReference type="ChEBI" id="CHEBI:57540"/>
    </ligand>
</feature>
<dbReference type="InterPro" id="IPR013840">
    <property type="entry name" value="DNAligase_N"/>
</dbReference>
<dbReference type="Pfam" id="PF03120">
    <property type="entry name" value="OB_DNA_ligase"/>
    <property type="match status" value="1"/>
</dbReference>
<feature type="binding site" evidence="15">
    <location>
        <begin position="45"/>
        <end position="49"/>
    </location>
    <ligand>
        <name>NAD(+)</name>
        <dbReference type="ChEBI" id="CHEBI:57540"/>
    </ligand>
</feature>
<dbReference type="FunFam" id="2.40.50.140:FF:000012">
    <property type="entry name" value="DNA ligase"/>
    <property type="match status" value="1"/>
</dbReference>
<organism evidence="18 19">
    <name type="scientific">Undibacterium oligocarboniphilum</name>
    <dbReference type="NCBI Taxonomy" id="666702"/>
    <lineage>
        <taxon>Bacteria</taxon>
        <taxon>Pseudomonadati</taxon>
        <taxon>Pseudomonadota</taxon>
        <taxon>Betaproteobacteria</taxon>
        <taxon>Burkholderiales</taxon>
        <taxon>Oxalobacteraceae</taxon>
        <taxon>Undibacterium</taxon>
    </lineage>
</organism>
<feature type="binding site" evidence="15">
    <location>
        <position position="126"/>
    </location>
    <ligand>
        <name>NAD(+)</name>
        <dbReference type="ChEBI" id="CHEBI:57540"/>
    </ligand>
</feature>
<dbReference type="NCBIfam" id="NF005932">
    <property type="entry name" value="PRK07956.1"/>
    <property type="match status" value="1"/>
</dbReference>
<dbReference type="PANTHER" id="PTHR23389">
    <property type="entry name" value="CHROMOSOME TRANSMISSION FIDELITY FACTOR 18"/>
    <property type="match status" value="1"/>
</dbReference>
<dbReference type="InterPro" id="IPR001679">
    <property type="entry name" value="DNA_ligase"/>
</dbReference>
<name>A0A850QPN5_9BURK</name>
<keyword evidence="11 15" id="KW-0234">DNA repair</keyword>
<dbReference type="SUPFAM" id="SSF52113">
    <property type="entry name" value="BRCT domain"/>
    <property type="match status" value="1"/>
</dbReference>
<dbReference type="AlphaFoldDB" id="A0A850QPN5"/>
<evidence type="ECO:0000313" key="19">
    <source>
        <dbReference type="Proteomes" id="UP000588051"/>
    </source>
</evidence>
<dbReference type="InterPro" id="IPR018239">
    <property type="entry name" value="DNA_ligase_AS"/>
</dbReference>
<dbReference type="FunFam" id="3.30.470.30:FF:000001">
    <property type="entry name" value="DNA ligase"/>
    <property type="match status" value="1"/>
</dbReference>
<evidence type="ECO:0000256" key="2">
    <source>
        <dbReference type="ARBA" id="ARBA00012722"/>
    </source>
</evidence>
<dbReference type="SUPFAM" id="SSF47781">
    <property type="entry name" value="RuvA domain 2-like"/>
    <property type="match status" value="1"/>
</dbReference>
<feature type="binding site" evidence="15">
    <location>
        <position position="422"/>
    </location>
    <ligand>
        <name>Zn(2+)</name>
        <dbReference type="ChEBI" id="CHEBI:29105"/>
    </ligand>
</feature>
<evidence type="ECO:0000256" key="6">
    <source>
        <dbReference type="ARBA" id="ARBA00022723"/>
    </source>
</evidence>